<organism evidence="2 3">
    <name type="scientific">Perca fluviatilis</name>
    <name type="common">European perch</name>
    <dbReference type="NCBI Taxonomy" id="8168"/>
    <lineage>
        <taxon>Eukaryota</taxon>
        <taxon>Metazoa</taxon>
        <taxon>Chordata</taxon>
        <taxon>Craniata</taxon>
        <taxon>Vertebrata</taxon>
        <taxon>Euteleostomi</taxon>
        <taxon>Actinopterygii</taxon>
        <taxon>Neopterygii</taxon>
        <taxon>Teleostei</taxon>
        <taxon>Neoteleostei</taxon>
        <taxon>Acanthomorphata</taxon>
        <taxon>Eupercaria</taxon>
        <taxon>Perciformes</taxon>
        <taxon>Percoidei</taxon>
        <taxon>Percidae</taxon>
        <taxon>Percinae</taxon>
        <taxon>Perca</taxon>
    </lineage>
</organism>
<name>A0A6A5FCU6_PERFL</name>
<accession>A0A6A5FCU6</accession>
<dbReference type="EMBL" id="VHII01000007">
    <property type="protein sequence ID" value="KAF1388655.1"/>
    <property type="molecule type" value="Genomic_DNA"/>
</dbReference>
<keyword evidence="1" id="KW-0732">Signal</keyword>
<gene>
    <name evidence="2" type="ORF">PFLUV_G00092560</name>
</gene>
<sequence>MKISIFAGVLLLSAALMVLGPEPADAQFVNANSFEYKHINPRMTPGSCTNVMYRRINRHNNN</sequence>
<proteinExistence type="predicted"/>
<dbReference type="AlphaFoldDB" id="A0A6A5FCU6"/>
<feature type="signal peptide" evidence="1">
    <location>
        <begin position="1"/>
        <end position="26"/>
    </location>
</feature>
<keyword evidence="3" id="KW-1185">Reference proteome</keyword>
<protein>
    <submittedName>
        <fullName evidence="2">Uncharacterized protein</fullName>
    </submittedName>
</protein>
<reference evidence="2 3" key="1">
    <citation type="submission" date="2019-06" db="EMBL/GenBank/DDBJ databases">
        <title>A chromosome-scale genome assembly of the European perch, Perca fluviatilis.</title>
        <authorList>
            <person name="Roques C."/>
            <person name="Zahm M."/>
            <person name="Cabau C."/>
            <person name="Klopp C."/>
            <person name="Bouchez O."/>
            <person name="Donnadieu C."/>
            <person name="Kuhl H."/>
            <person name="Gislard M."/>
            <person name="Guendouz S."/>
            <person name="Journot L."/>
            <person name="Haffray P."/>
            <person name="Bestin A."/>
            <person name="Morvezen R."/>
            <person name="Feron R."/>
            <person name="Wen M."/>
            <person name="Jouanno E."/>
            <person name="Herpin A."/>
            <person name="Schartl M."/>
            <person name="Postlethwait J."/>
            <person name="Schaerlinger B."/>
            <person name="Chardard D."/>
            <person name="Lecocq T."/>
            <person name="Poncet C."/>
            <person name="Jaffrelo L."/>
            <person name="Lampietro C."/>
            <person name="Guiguen Y."/>
        </authorList>
    </citation>
    <scope>NUCLEOTIDE SEQUENCE [LARGE SCALE GENOMIC DNA]</scope>
    <source>
        <tissue evidence="2">Blood</tissue>
    </source>
</reference>
<feature type="chain" id="PRO_5025498387" evidence="1">
    <location>
        <begin position="27"/>
        <end position="62"/>
    </location>
</feature>
<dbReference type="Proteomes" id="UP000465112">
    <property type="component" value="Chromosome 7"/>
</dbReference>
<evidence type="ECO:0000313" key="3">
    <source>
        <dbReference type="Proteomes" id="UP000465112"/>
    </source>
</evidence>
<comment type="caution">
    <text evidence="2">The sequence shown here is derived from an EMBL/GenBank/DDBJ whole genome shotgun (WGS) entry which is preliminary data.</text>
</comment>
<evidence type="ECO:0000256" key="1">
    <source>
        <dbReference type="SAM" id="SignalP"/>
    </source>
</evidence>
<evidence type="ECO:0000313" key="2">
    <source>
        <dbReference type="EMBL" id="KAF1388655.1"/>
    </source>
</evidence>